<reference evidence="2" key="1">
    <citation type="submission" date="2025-08" db="UniProtKB">
        <authorList>
            <consortium name="RefSeq"/>
        </authorList>
    </citation>
    <scope>IDENTIFICATION</scope>
</reference>
<protein>
    <submittedName>
        <fullName evidence="2">Uncharacterized protein LOC120265089</fullName>
    </submittedName>
</protein>
<dbReference type="PANTHER" id="PTHR47481">
    <property type="match status" value="1"/>
</dbReference>
<accession>A0AB40BPN8</accession>
<organism evidence="1 2">
    <name type="scientific">Dioscorea cayennensis subsp. rotundata</name>
    <name type="common">White Guinea yam</name>
    <name type="synonym">Dioscorea rotundata</name>
    <dbReference type="NCBI Taxonomy" id="55577"/>
    <lineage>
        <taxon>Eukaryota</taxon>
        <taxon>Viridiplantae</taxon>
        <taxon>Streptophyta</taxon>
        <taxon>Embryophyta</taxon>
        <taxon>Tracheophyta</taxon>
        <taxon>Spermatophyta</taxon>
        <taxon>Magnoliopsida</taxon>
        <taxon>Liliopsida</taxon>
        <taxon>Dioscoreales</taxon>
        <taxon>Dioscoreaceae</taxon>
        <taxon>Dioscorea</taxon>
    </lineage>
</organism>
<dbReference type="PANTHER" id="PTHR47481:SF41">
    <property type="entry name" value="COPIA-LIKE POLYPROTEIN_RETROTRANSPOSON"/>
    <property type="match status" value="1"/>
</dbReference>
<keyword evidence="1" id="KW-1185">Reference proteome</keyword>
<sequence>MGDQQQQHQRIPVAHHVVNVKIHIPFNLTLSPPNYTAWRELFLVLVSYFSLKTHLDGPKPPGASCNWDLDDFTVVSWLYSMISEEILGIVLSPGATAHMIWTSIDDLFCNNKKMFSGTAQGDLPVL</sequence>
<dbReference type="AlphaFoldDB" id="A0AB40BPN8"/>
<gene>
    <name evidence="2" type="primary">LOC120265089</name>
</gene>
<evidence type="ECO:0000313" key="1">
    <source>
        <dbReference type="Proteomes" id="UP001515500"/>
    </source>
</evidence>
<evidence type="ECO:0000313" key="2">
    <source>
        <dbReference type="RefSeq" id="XP_039128938.1"/>
    </source>
</evidence>
<dbReference type="RefSeq" id="XP_039128938.1">
    <property type="nucleotide sequence ID" value="XM_039273004.1"/>
</dbReference>
<dbReference type="Proteomes" id="UP001515500">
    <property type="component" value="Chromosome 7"/>
</dbReference>
<name>A0AB40BPN8_DIOCR</name>
<proteinExistence type="predicted"/>
<dbReference type="GeneID" id="120265089"/>